<evidence type="ECO:0000313" key="4">
    <source>
        <dbReference type="EMBL" id="OUC42844.1"/>
    </source>
</evidence>
<evidence type="ECO:0000313" key="5">
    <source>
        <dbReference type="Proteomes" id="UP000243006"/>
    </source>
</evidence>
<gene>
    <name evidence="4" type="ORF">D917_10203</name>
</gene>
<dbReference type="GO" id="GO:0031625">
    <property type="term" value="F:ubiquitin protein ligase binding"/>
    <property type="evidence" value="ECO:0007669"/>
    <property type="project" value="InterPro"/>
</dbReference>
<dbReference type="InterPro" id="IPR001373">
    <property type="entry name" value="Cullin_N"/>
</dbReference>
<comment type="similarity">
    <text evidence="1">Belongs to the cullin family.</text>
</comment>
<name>A0A1Y3ECI0_9BILA</name>
<dbReference type="SUPFAM" id="SSF74788">
    <property type="entry name" value="Cullin repeat-like"/>
    <property type="match status" value="1"/>
</dbReference>
<dbReference type="GO" id="GO:0006511">
    <property type="term" value="P:ubiquitin-dependent protein catabolic process"/>
    <property type="evidence" value="ECO:0007669"/>
    <property type="project" value="InterPro"/>
</dbReference>
<dbReference type="Pfam" id="PF00888">
    <property type="entry name" value="Cullin"/>
    <property type="match status" value="1"/>
</dbReference>
<evidence type="ECO:0000259" key="3">
    <source>
        <dbReference type="Pfam" id="PF00888"/>
    </source>
</evidence>
<evidence type="ECO:0000256" key="1">
    <source>
        <dbReference type="ARBA" id="ARBA00006019"/>
    </source>
</evidence>
<dbReference type="InterPro" id="IPR016159">
    <property type="entry name" value="Cullin_repeat-like_dom_sf"/>
</dbReference>
<organism evidence="4 5">
    <name type="scientific">Trichinella nativa</name>
    <dbReference type="NCBI Taxonomy" id="6335"/>
    <lineage>
        <taxon>Eukaryota</taxon>
        <taxon>Metazoa</taxon>
        <taxon>Ecdysozoa</taxon>
        <taxon>Nematoda</taxon>
        <taxon>Enoplea</taxon>
        <taxon>Dorylaimia</taxon>
        <taxon>Trichinellida</taxon>
        <taxon>Trichinellidae</taxon>
        <taxon>Trichinella</taxon>
    </lineage>
</organism>
<proteinExistence type="inferred from homology"/>
<feature type="non-terminal residue" evidence="4">
    <location>
        <position position="58"/>
    </location>
</feature>
<accession>A0A1Y3ECI0</accession>
<keyword evidence="2" id="KW-0833">Ubl conjugation pathway</keyword>
<dbReference type="AlphaFoldDB" id="A0A1Y3ECI0"/>
<feature type="domain" description="Cullin N-terminal" evidence="3">
    <location>
        <begin position="3"/>
        <end position="57"/>
    </location>
</feature>
<dbReference type="Gene3D" id="1.20.1310.10">
    <property type="entry name" value="Cullin Repeats"/>
    <property type="match status" value="1"/>
</dbReference>
<reference evidence="4 5" key="1">
    <citation type="submission" date="2015-04" db="EMBL/GenBank/DDBJ databases">
        <title>Draft genome of the roundworm Trichinella nativa.</title>
        <authorList>
            <person name="Mitreva M."/>
        </authorList>
    </citation>
    <scope>NUCLEOTIDE SEQUENCE [LARGE SCALE GENOMIC DNA]</scope>
    <source>
        <strain evidence="4 5">ISS45</strain>
    </source>
</reference>
<dbReference type="Proteomes" id="UP000243006">
    <property type="component" value="Unassembled WGS sequence"/>
</dbReference>
<comment type="caution">
    <text evidence="4">The sequence shown here is derived from an EMBL/GenBank/DDBJ whole genome shotgun (WGS) entry which is preliminary data.</text>
</comment>
<sequence length="58" mass="6719">MPMMEMGLTIFRSCAIMRSSIQTKLVDSLLFLIHQERSGEDVDHLLIRNLLHMFATLN</sequence>
<protein>
    <recommendedName>
        <fullName evidence="3">Cullin N-terminal domain-containing protein</fullName>
    </recommendedName>
</protein>
<dbReference type="EMBL" id="LVZM01016417">
    <property type="protein sequence ID" value="OUC42844.1"/>
    <property type="molecule type" value="Genomic_DNA"/>
</dbReference>
<evidence type="ECO:0000256" key="2">
    <source>
        <dbReference type="ARBA" id="ARBA00022786"/>
    </source>
</evidence>